<evidence type="ECO:0000313" key="2">
    <source>
        <dbReference type="Proteomes" id="UP000662973"/>
    </source>
</evidence>
<organism evidence="1 2">
    <name type="scientific">Halapricum desulfuricans</name>
    <dbReference type="NCBI Taxonomy" id="2841257"/>
    <lineage>
        <taxon>Archaea</taxon>
        <taxon>Methanobacteriati</taxon>
        <taxon>Methanobacteriota</taxon>
        <taxon>Stenosarchaea group</taxon>
        <taxon>Halobacteria</taxon>
        <taxon>Halobacteriales</taxon>
        <taxon>Haloarculaceae</taxon>
        <taxon>Halapricum</taxon>
    </lineage>
</organism>
<dbReference type="AlphaFoldDB" id="A0A897NAH8"/>
<name>A0A897NAH8_9EURY</name>
<dbReference type="KEGG" id="hds:HSR122_2329"/>
<reference evidence="1 2" key="1">
    <citation type="submission" date="2020-11" db="EMBL/GenBank/DDBJ databases">
        <title>Carbohydrate-dependent, anaerobic sulfur respiration: A novel catabolism in halophilic archaea.</title>
        <authorList>
            <person name="Sorokin D.Y."/>
            <person name="Messina E."/>
            <person name="Smedile F."/>
            <person name="La Cono V."/>
            <person name="Hallsworth J.E."/>
            <person name="Yakimov M.M."/>
        </authorList>
    </citation>
    <scope>NUCLEOTIDE SEQUENCE [LARGE SCALE GENOMIC DNA]</scope>
    <source>
        <strain evidence="1 2">HSR12-2</strain>
    </source>
</reference>
<dbReference type="Proteomes" id="UP000662973">
    <property type="component" value="Chromosome"/>
</dbReference>
<proteinExistence type="predicted"/>
<evidence type="ECO:0000313" key="1">
    <source>
        <dbReference type="EMBL" id="QSG09707.1"/>
    </source>
</evidence>
<sequence length="63" mass="7444">MCTVEIDWHRQSPLGYRSLRGHRSRRLRETSRHFHILSSGCFIYANVDCCPVGPRVSGKQWWI</sequence>
<gene>
    <name evidence="1" type="ORF">HSR122_2329</name>
</gene>
<accession>A0A897NAH8</accession>
<protein>
    <submittedName>
        <fullName evidence="1">Uncharacterized protein</fullName>
    </submittedName>
</protein>
<keyword evidence="2" id="KW-1185">Reference proteome</keyword>
<dbReference type="EMBL" id="CP064788">
    <property type="protein sequence ID" value="QSG09707.1"/>
    <property type="molecule type" value="Genomic_DNA"/>
</dbReference>